<feature type="binding site" description="axial binding residue" evidence="8">
    <location>
        <position position="416"/>
    </location>
    <ligand>
        <name>heme</name>
        <dbReference type="ChEBI" id="CHEBI:30413"/>
    </ligand>
    <ligandPart>
        <name>Fe</name>
        <dbReference type="ChEBI" id="CHEBI:18248"/>
    </ligandPart>
</feature>
<keyword evidence="5 9" id="KW-0560">Oxidoreductase</keyword>
<sequence length="474" mass="54891">KPRTLEDLPRVSLWELLYRLTIQGFHSRTHELQILEKERHGPIYRNGMKAVSICTATLLEEVLRNDDKFPNRGDMSIWKEYRDLRGYGYGPFTENEDRWYNLRVVLNKRMLHPRDALQYGGTLSEVVTDFIGRIYLLRQRPTGDVVADLNNELYRFSLEAIASILFETRLGCLEEKIPTGTQDFISAISQMFSNNLQVFLMPRWSRGLLPYWRRYVAGWDGIFSFATKLIDRKMEFIQQRLDDNQNVEGEYLTYLLANAQMSIKDVYGSISELLLAGVDTTSNCLTWTLHLLSEYPQCQEILFKEVSTSVPAGRAPSAEEVTKMPYLRAVVKESLRMFPVVPMNGRVVADRDVMIGGYHFSKNTAFNFSHYAISRDEHTFPEAARFLPERWLRDGHRRGGPNAFGTIPFGFGVRGCVGRRIAELEMYLFLFHLMRHFEIKPDPQMGELKSICRTVLIPDKPLSLYFLDRRSGHA</sequence>
<dbReference type="GO" id="GO:0006704">
    <property type="term" value="P:glucocorticoid biosynthetic process"/>
    <property type="evidence" value="ECO:0007669"/>
    <property type="project" value="TreeGrafter"/>
</dbReference>
<evidence type="ECO:0000313" key="11">
    <source>
        <dbReference type="Proteomes" id="UP000007303"/>
    </source>
</evidence>
<dbReference type="InterPro" id="IPR002401">
    <property type="entry name" value="Cyt_P450_E_grp-I"/>
</dbReference>
<dbReference type="GO" id="GO:0016705">
    <property type="term" value="F:oxidoreductase activity, acting on paired donors, with incorporation or reduction of molecular oxygen"/>
    <property type="evidence" value="ECO:0007669"/>
    <property type="project" value="InterPro"/>
</dbReference>
<evidence type="ECO:0000256" key="2">
    <source>
        <dbReference type="ARBA" id="ARBA00010617"/>
    </source>
</evidence>
<keyword evidence="7 9" id="KW-0503">Monooxygenase</keyword>
<evidence type="ECO:0000256" key="6">
    <source>
        <dbReference type="ARBA" id="ARBA00023004"/>
    </source>
</evidence>
<dbReference type="GO" id="GO:0004497">
    <property type="term" value="F:monooxygenase activity"/>
    <property type="evidence" value="ECO:0007669"/>
    <property type="project" value="UniProtKB-KW"/>
</dbReference>
<proteinExistence type="inferred from homology"/>
<dbReference type="GO" id="GO:0071375">
    <property type="term" value="P:cellular response to peptide hormone stimulus"/>
    <property type="evidence" value="ECO:0007669"/>
    <property type="project" value="TreeGrafter"/>
</dbReference>
<evidence type="ECO:0000256" key="5">
    <source>
        <dbReference type="ARBA" id="ARBA00023002"/>
    </source>
</evidence>
<evidence type="ECO:0000256" key="7">
    <source>
        <dbReference type="ARBA" id="ARBA00023033"/>
    </source>
</evidence>
<dbReference type="InterPro" id="IPR017972">
    <property type="entry name" value="Cyt_P450_CS"/>
</dbReference>
<keyword evidence="11" id="KW-1185">Reference proteome</keyword>
<reference evidence="10" key="3">
    <citation type="submission" date="2025-09" db="UniProtKB">
        <authorList>
            <consortium name="Ensembl"/>
        </authorList>
    </citation>
    <scope>IDENTIFICATION</scope>
</reference>
<dbReference type="InParanoid" id="H3DDX4"/>
<dbReference type="HOGENOM" id="CLU_001570_28_3_1"/>
<evidence type="ECO:0000256" key="9">
    <source>
        <dbReference type="RuleBase" id="RU000461"/>
    </source>
</evidence>
<evidence type="ECO:0000256" key="3">
    <source>
        <dbReference type="ARBA" id="ARBA00022617"/>
    </source>
</evidence>
<keyword evidence="3 8" id="KW-0349">Heme</keyword>
<dbReference type="Ensembl" id="ENSTNIT00000018944.1">
    <property type="protein sequence ID" value="ENSTNIP00000018717.1"/>
    <property type="gene ID" value="ENSTNIG00000015643.1"/>
</dbReference>
<comment type="cofactor">
    <cofactor evidence="1 8">
        <name>heme</name>
        <dbReference type="ChEBI" id="CHEBI:30413"/>
    </cofactor>
</comment>
<organism evidence="10 11">
    <name type="scientific">Tetraodon nigroviridis</name>
    <name type="common">Spotted green pufferfish</name>
    <name type="synonym">Chelonodon nigroviridis</name>
    <dbReference type="NCBI Taxonomy" id="99883"/>
    <lineage>
        <taxon>Eukaryota</taxon>
        <taxon>Metazoa</taxon>
        <taxon>Chordata</taxon>
        <taxon>Craniata</taxon>
        <taxon>Vertebrata</taxon>
        <taxon>Euteleostomi</taxon>
        <taxon>Actinopterygii</taxon>
        <taxon>Neopterygii</taxon>
        <taxon>Teleostei</taxon>
        <taxon>Neoteleostei</taxon>
        <taxon>Acanthomorphata</taxon>
        <taxon>Eupercaria</taxon>
        <taxon>Tetraodontiformes</taxon>
        <taxon>Tetradontoidea</taxon>
        <taxon>Tetraodontidae</taxon>
        <taxon>Tetraodon</taxon>
    </lineage>
</organism>
<dbReference type="Gene3D" id="1.10.630.10">
    <property type="entry name" value="Cytochrome P450"/>
    <property type="match status" value="1"/>
</dbReference>
<reference evidence="11" key="1">
    <citation type="journal article" date="2004" name="Nature">
        <title>Genome duplication in the teleost fish Tetraodon nigroviridis reveals the early vertebrate proto-karyotype.</title>
        <authorList>
            <person name="Jaillon O."/>
            <person name="Aury J.-M."/>
            <person name="Brunet F."/>
            <person name="Petit J.-L."/>
            <person name="Stange-Thomann N."/>
            <person name="Mauceli E."/>
            <person name="Bouneau L."/>
            <person name="Fischer C."/>
            <person name="Ozouf-Costaz C."/>
            <person name="Bernot A."/>
            <person name="Nicaud S."/>
            <person name="Jaffe D."/>
            <person name="Fisher S."/>
            <person name="Lutfalla G."/>
            <person name="Dossat C."/>
            <person name="Segurens B."/>
            <person name="Dasilva C."/>
            <person name="Salanoubat M."/>
            <person name="Levy M."/>
            <person name="Boudet N."/>
            <person name="Castellano S."/>
            <person name="Anthouard V."/>
            <person name="Jubin C."/>
            <person name="Castelli V."/>
            <person name="Katinka M."/>
            <person name="Vacherie B."/>
            <person name="Biemont C."/>
            <person name="Skalli Z."/>
            <person name="Cattolico L."/>
            <person name="Poulain J."/>
            <person name="De Berardinis V."/>
            <person name="Cruaud C."/>
            <person name="Duprat S."/>
            <person name="Brottier P."/>
            <person name="Coutanceau J.-P."/>
            <person name="Gouzy J."/>
            <person name="Parra G."/>
            <person name="Lardier G."/>
            <person name="Chapple C."/>
            <person name="McKernan K.J."/>
            <person name="McEwan P."/>
            <person name="Bosak S."/>
            <person name="Kellis M."/>
            <person name="Volff J.-N."/>
            <person name="Guigo R."/>
            <person name="Zody M.C."/>
            <person name="Mesirov J."/>
            <person name="Lindblad-Toh K."/>
            <person name="Birren B."/>
            <person name="Nusbaum C."/>
            <person name="Kahn D."/>
            <person name="Robinson-Rechavi M."/>
            <person name="Laudet V."/>
            <person name="Schachter V."/>
            <person name="Quetier F."/>
            <person name="Saurin W."/>
            <person name="Scarpelli C."/>
            <person name="Wincker P."/>
            <person name="Lander E.S."/>
            <person name="Weissenbach J."/>
            <person name="Roest Crollius H."/>
        </authorList>
    </citation>
    <scope>NUCLEOTIDE SEQUENCE [LARGE SCALE GENOMIC DNA]</scope>
</reference>
<evidence type="ECO:0000256" key="4">
    <source>
        <dbReference type="ARBA" id="ARBA00022723"/>
    </source>
</evidence>
<dbReference type="GO" id="GO:0005506">
    <property type="term" value="F:iron ion binding"/>
    <property type="evidence" value="ECO:0007669"/>
    <property type="project" value="InterPro"/>
</dbReference>
<dbReference type="STRING" id="99883.ENSTNIP00000018717"/>
<reference evidence="10" key="2">
    <citation type="submission" date="2025-08" db="UniProtKB">
        <authorList>
            <consortium name="Ensembl"/>
        </authorList>
    </citation>
    <scope>IDENTIFICATION</scope>
</reference>
<dbReference type="GO" id="GO:0008203">
    <property type="term" value="P:cholesterol metabolic process"/>
    <property type="evidence" value="ECO:0007669"/>
    <property type="project" value="TreeGrafter"/>
</dbReference>
<keyword evidence="6 8" id="KW-0408">Iron</keyword>
<dbReference type="GO" id="GO:0020037">
    <property type="term" value="F:heme binding"/>
    <property type="evidence" value="ECO:0007669"/>
    <property type="project" value="InterPro"/>
</dbReference>
<dbReference type="Proteomes" id="UP000007303">
    <property type="component" value="Unassembled WGS sequence"/>
</dbReference>
<keyword evidence="4 8" id="KW-0479">Metal-binding</keyword>
<dbReference type="PANTHER" id="PTHR24279:SF123">
    <property type="entry name" value="CYTOCHROME P450 FAMILY 27 SUBFAMILY A MEMBER 1"/>
    <property type="match status" value="1"/>
</dbReference>
<dbReference type="InterPro" id="IPR036396">
    <property type="entry name" value="Cyt_P450_sf"/>
</dbReference>
<dbReference type="InterPro" id="IPR050479">
    <property type="entry name" value="CYP11_CYP27_families"/>
</dbReference>
<dbReference type="GO" id="GO:0034650">
    <property type="term" value="P:cortisol metabolic process"/>
    <property type="evidence" value="ECO:0007669"/>
    <property type="project" value="TreeGrafter"/>
</dbReference>
<dbReference type="PRINTS" id="PR00463">
    <property type="entry name" value="EP450I"/>
</dbReference>
<comment type="similarity">
    <text evidence="2 9">Belongs to the cytochrome P450 family.</text>
</comment>
<dbReference type="FunFam" id="1.10.630.10:FF:000006">
    <property type="entry name" value="Cytochrome P450 302a1, mitochondrial"/>
    <property type="match status" value="1"/>
</dbReference>
<dbReference type="OMA" id="GPQTHVN"/>
<dbReference type="GeneTree" id="ENSGT00950000182905"/>
<dbReference type="SUPFAM" id="SSF48264">
    <property type="entry name" value="Cytochrome P450"/>
    <property type="match status" value="1"/>
</dbReference>
<evidence type="ECO:0000256" key="8">
    <source>
        <dbReference type="PIRSR" id="PIRSR602401-1"/>
    </source>
</evidence>
<dbReference type="PROSITE" id="PS00086">
    <property type="entry name" value="CYTOCHROME_P450"/>
    <property type="match status" value="1"/>
</dbReference>
<dbReference type="AlphaFoldDB" id="H3DDX4"/>
<dbReference type="FunCoup" id="H3DDX4">
    <property type="interactions" value="209"/>
</dbReference>
<evidence type="ECO:0000256" key="1">
    <source>
        <dbReference type="ARBA" id="ARBA00001971"/>
    </source>
</evidence>
<dbReference type="InterPro" id="IPR001128">
    <property type="entry name" value="Cyt_P450"/>
</dbReference>
<evidence type="ECO:0000313" key="10">
    <source>
        <dbReference type="Ensembl" id="ENSTNIP00000018717.1"/>
    </source>
</evidence>
<protein>
    <submittedName>
        <fullName evidence="10">Cytochrome P450, family 27, subfamily A, polypeptide 1.1</fullName>
    </submittedName>
</protein>
<dbReference type="GO" id="GO:0005743">
    <property type="term" value="C:mitochondrial inner membrane"/>
    <property type="evidence" value="ECO:0007669"/>
    <property type="project" value="TreeGrafter"/>
</dbReference>
<dbReference type="GO" id="GO:0006700">
    <property type="term" value="P:C21-steroid hormone biosynthetic process"/>
    <property type="evidence" value="ECO:0007669"/>
    <property type="project" value="TreeGrafter"/>
</dbReference>
<dbReference type="PANTHER" id="PTHR24279">
    <property type="entry name" value="CYTOCHROME P450"/>
    <property type="match status" value="1"/>
</dbReference>
<dbReference type="GO" id="GO:0042359">
    <property type="term" value="P:vitamin D metabolic process"/>
    <property type="evidence" value="ECO:0007669"/>
    <property type="project" value="UniProtKB-ARBA"/>
</dbReference>
<name>H3DDX4_TETNG</name>
<accession>H3DDX4</accession>
<dbReference type="Pfam" id="PF00067">
    <property type="entry name" value="p450"/>
    <property type="match status" value="1"/>
</dbReference>
<dbReference type="PRINTS" id="PR00385">
    <property type="entry name" value="P450"/>
</dbReference>